<reference evidence="1 2" key="1">
    <citation type="journal article" date="2015" name="Sci. Rep.">
        <title>Genome of the facultative scuticociliatosis pathogen Pseudocohnilembus persalinus provides insight into its virulence through horizontal gene transfer.</title>
        <authorList>
            <person name="Xiong J."/>
            <person name="Wang G."/>
            <person name="Cheng J."/>
            <person name="Tian M."/>
            <person name="Pan X."/>
            <person name="Warren A."/>
            <person name="Jiang C."/>
            <person name="Yuan D."/>
            <person name="Miao W."/>
        </authorList>
    </citation>
    <scope>NUCLEOTIDE SEQUENCE [LARGE SCALE GENOMIC DNA]</scope>
    <source>
        <strain evidence="1">36N120E</strain>
    </source>
</reference>
<name>A0A0V0R5T8_PSEPJ</name>
<sequence length="315" mass="36165">MHIKAYNKDLEIQRELSIIPSQNSELQVNPIISFGKNLLYVILYQIESLQLYNKMIVLDFSDKSSISIKQTHSYKDYELELFHSNSIQAYSDDTGIAHFYGQNKSKQDVMVQVLFNSKGEKKSGYPKEYQPPLTLNAQQYYWPWRSILHQDKETATFLANDNNNNLLINTFSKNGDEICSELIDITGYESKNNYYGIFGDFAWFYLQDSKNQEGHFLLFDPEICSMDLSSIGPGTGLTDGMAGGFMDYDNEKIFIVEFGNLLKNSAQKIIQSNLYQIGSLKLDEKEDKDENEDNGYSFILEFQAISAIFIALIMI</sequence>
<dbReference type="Proteomes" id="UP000054937">
    <property type="component" value="Unassembled WGS sequence"/>
</dbReference>
<keyword evidence="2" id="KW-1185">Reference proteome</keyword>
<gene>
    <name evidence="1" type="ORF">PPERSA_02708</name>
</gene>
<protein>
    <submittedName>
        <fullName evidence="1">Uncharacterized protein</fullName>
    </submittedName>
</protein>
<dbReference type="InParanoid" id="A0A0V0R5T8"/>
<organism evidence="1 2">
    <name type="scientific">Pseudocohnilembus persalinus</name>
    <name type="common">Ciliate</name>
    <dbReference type="NCBI Taxonomy" id="266149"/>
    <lineage>
        <taxon>Eukaryota</taxon>
        <taxon>Sar</taxon>
        <taxon>Alveolata</taxon>
        <taxon>Ciliophora</taxon>
        <taxon>Intramacronucleata</taxon>
        <taxon>Oligohymenophorea</taxon>
        <taxon>Scuticociliatia</taxon>
        <taxon>Philasterida</taxon>
        <taxon>Pseudocohnilembidae</taxon>
        <taxon>Pseudocohnilembus</taxon>
    </lineage>
</organism>
<dbReference type="EMBL" id="LDAU01000044">
    <property type="protein sequence ID" value="KRX09836.1"/>
    <property type="molecule type" value="Genomic_DNA"/>
</dbReference>
<dbReference type="AlphaFoldDB" id="A0A0V0R5T8"/>
<evidence type="ECO:0000313" key="1">
    <source>
        <dbReference type="EMBL" id="KRX09836.1"/>
    </source>
</evidence>
<proteinExistence type="predicted"/>
<comment type="caution">
    <text evidence="1">The sequence shown here is derived from an EMBL/GenBank/DDBJ whole genome shotgun (WGS) entry which is preliminary data.</text>
</comment>
<accession>A0A0V0R5T8</accession>
<evidence type="ECO:0000313" key="2">
    <source>
        <dbReference type="Proteomes" id="UP000054937"/>
    </source>
</evidence>